<dbReference type="AlphaFoldDB" id="A0A976SIF2"/>
<reference evidence="1" key="1">
    <citation type="submission" date="2022-07" db="EMBL/GenBank/DDBJ databases">
        <title>Evaluation of T. orientalis genome assembly methods using nanopore sequencing and analysis of variation between genomes.</title>
        <authorList>
            <person name="Yam J."/>
            <person name="Micallef M.L."/>
            <person name="Liu M."/>
            <person name="Djordjevic S.P."/>
            <person name="Bogema D.R."/>
            <person name="Jenkins C."/>
        </authorList>
    </citation>
    <scope>NUCLEOTIDE SEQUENCE</scope>
    <source>
        <strain evidence="1">Goon Nure</strain>
    </source>
</reference>
<protein>
    <submittedName>
        <fullName evidence="1">Uncharacterized protein</fullName>
    </submittedName>
</protein>
<accession>A0A976SIF2</accession>
<name>A0A976SIF2_THEOR</name>
<evidence type="ECO:0000313" key="2">
    <source>
        <dbReference type="Proteomes" id="UP000244811"/>
    </source>
</evidence>
<sequence>MPLCIFNNFLLKRSISTLYLINKLHISYPVRFIFNLTNRDKKSDISTQNKNFNIISLSEEVNNDYIKYFKYKKDLMKSFKQGYTKRVRLCAPNNRKYIKIRDRKRN</sequence>
<dbReference type="EMBL" id="CP056069">
    <property type="protein sequence ID" value="UVC49464.1"/>
    <property type="molecule type" value="Genomic_DNA"/>
</dbReference>
<dbReference type="Proteomes" id="UP000244811">
    <property type="component" value="Chromosome 1"/>
</dbReference>
<gene>
    <name evidence="1" type="ORF">MACK_003300</name>
</gene>
<organism evidence="1 2">
    <name type="scientific">Theileria orientalis</name>
    <dbReference type="NCBI Taxonomy" id="68886"/>
    <lineage>
        <taxon>Eukaryota</taxon>
        <taxon>Sar</taxon>
        <taxon>Alveolata</taxon>
        <taxon>Apicomplexa</taxon>
        <taxon>Aconoidasida</taxon>
        <taxon>Piroplasmida</taxon>
        <taxon>Theileriidae</taxon>
        <taxon>Theileria</taxon>
    </lineage>
</organism>
<evidence type="ECO:0000313" key="1">
    <source>
        <dbReference type="EMBL" id="UVC49464.1"/>
    </source>
</evidence>
<proteinExistence type="predicted"/>